<dbReference type="InterPro" id="IPR000531">
    <property type="entry name" value="Beta-barrel_TonB"/>
</dbReference>
<evidence type="ECO:0000256" key="10">
    <source>
        <dbReference type="ARBA" id="ARBA00023077"/>
    </source>
</evidence>
<dbReference type="SMART" id="SM00965">
    <property type="entry name" value="STN"/>
    <property type="match status" value="1"/>
</dbReference>
<dbReference type="InterPro" id="IPR039426">
    <property type="entry name" value="TonB-dep_rcpt-like"/>
</dbReference>
<dbReference type="EMBL" id="DOTR01000034">
    <property type="protein sequence ID" value="HCA01943.1"/>
    <property type="molecule type" value="Genomic_DNA"/>
</dbReference>
<keyword evidence="4 14" id="KW-1134">Transmembrane beta strand</keyword>
<dbReference type="Pfam" id="PF07660">
    <property type="entry name" value="STN"/>
    <property type="match status" value="1"/>
</dbReference>
<keyword evidence="3 14" id="KW-0813">Transport</keyword>
<evidence type="ECO:0000256" key="5">
    <source>
        <dbReference type="ARBA" id="ARBA00022496"/>
    </source>
</evidence>
<evidence type="ECO:0000256" key="8">
    <source>
        <dbReference type="ARBA" id="ARBA00023004"/>
    </source>
</evidence>
<keyword evidence="5" id="KW-0410">Iron transport</keyword>
<keyword evidence="11 14" id="KW-0472">Membrane</keyword>
<dbReference type="GO" id="GO:0009279">
    <property type="term" value="C:cell outer membrane"/>
    <property type="evidence" value="ECO:0007669"/>
    <property type="project" value="UniProtKB-SubCell"/>
</dbReference>
<feature type="chain" id="PRO_5017673756" evidence="16">
    <location>
        <begin position="39"/>
        <end position="819"/>
    </location>
</feature>
<dbReference type="InterPro" id="IPR010105">
    <property type="entry name" value="TonB_sidphr_rcpt"/>
</dbReference>
<accession>A0A3D0KEI7</accession>
<dbReference type="Gene3D" id="2.170.130.10">
    <property type="entry name" value="TonB-dependent receptor, plug domain"/>
    <property type="match status" value="1"/>
</dbReference>
<dbReference type="InterPro" id="IPR012910">
    <property type="entry name" value="Plug_dom"/>
</dbReference>
<dbReference type="GO" id="GO:0015344">
    <property type="term" value="F:siderophore uptake transmembrane transporter activity"/>
    <property type="evidence" value="ECO:0007669"/>
    <property type="project" value="TreeGrafter"/>
</dbReference>
<protein>
    <submittedName>
        <fullName evidence="18">TonB-dependent siderophore receptor</fullName>
    </submittedName>
</protein>
<dbReference type="FunFam" id="2.170.130.10:FF:000001">
    <property type="entry name" value="Catecholate siderophore TonB-dependent receptor"/>
    <property type="match status" value="1"/>
</dbReference>
<dbReference type="Pfam" id="PF00593">
    <property type="entry name" value="TonB_dep_Rec_b-barrel"/>
    <property type="match status" value="1"/>
</dbReference>
<feature type="signal peptide" evidence="16">
    <location>
        <begin position="1"/>
        <end position="38"/>
    </location>
</feature>
<evidence type="ECO:0000256" key="2">
    <source>
        <dbReference type="ARBA" id="ARBA00009810"/>
    </source>
</evidence>
<dbReference type="InterPro" id="IPR037066">
    <property type="entry name" value="Plug_dom_sf"/>
</dbReference>
<evidence type="ECO:0000256" key="4">
    <source>
        <dbReference type="ARBA" id="ARBA00022452"/>
    </source>
</evidence>
<dbReference type="InterPro" id="IPR036942">
    <property type="entry name" value="Beta-barrel_TonB_sf"/>
</dbReference>
<feature type="domain" description="Secretin/TonB short N-terminal" evidence="17">
    <location>
        <begin position="73"/>
        <end position="124"/>
    </location>
</feature>
<evidence type="ECO:0000256" key="12">
    <source>
        <dbReference type="ARBA" id="ARBA00023170"/>
    </source>
</evidence>
<dbReference type="Gene3D" id="2.40.170.20">
    <property type="entry name" value="TonB-dependent receptor, beta-barrel domain"/>
    <property type="match status" value="1"/>
</dbReference>
<name>A0A3D0KEI7_9GAMM</name>
<dbReference type="GO" id="GO:0015891">
    <property type="term" value="P:siderophore transport"/>
    <property type="evidence" value="ECO:0007669"/>
    <property type="project" value="InterPro"/>
</dbReference>
<keyword evidence="13 14" id="KW-0998">Cell outer membrane</keyword>
<dbReference type="FunFam" id="2.40.170.20:FF:000005">
    <property type="entry name" value="TonB-dependent siderophore receptor"/>
    <property type="match status" value="1"/>
</dbReference>
<evidence type="ECO:0000256" key="3">
    <source>
        <dbReference type="ARBA" id="ARBA00022448"/>
    </source>
</evidence>
<keyword evidence="6 14" id="KW-0812">Transmembrane</keyword>
<evidence type="ECO:0000256" key="14">
    <source>
        <dbReference type="PROSITE-ProRule" id="PRU01360"/>
    </source>
</evidence>
<evidence type="ECO:0000256" key="16">
    <source>
        <dbReference type="SAM" id="SignalP"/>
    </source>
</evidence>
<evidence type="ECO:0000256" key="13">
    <source>
        <dbReference type="ARBA" id="ARBA00023237"/>
    </source>
</evidence>
<evidence type="ECO:0000256" key="7">
    <source>
        <dbReference type="ARBA" id="ARBA00022729"/>
    </source>
</evidence>
<proteinExistence type="inferred from homology"/>
<dbReference type="Pfam" id="PF07715">
    <property type="entry name" value="Plug"/>
    <property type="match status" value="1"/>
</dbReference>
<dbReference type="PANTHER" id="PTHR32552">
    <property type="entry name" value="FERRICHROME IRON RECEPTOR-RELATED"/>
    <property type="match status" value="1"/>
</dbReference>
<evidence type="ECO:0000256" key="15">
    <source>
        <dbReference type="RuleBase" id="RU003357"/>
    </source>
</evidence>
<evidence type="ECO:0000313" key="18">
    <source>
        <dbReference type="EMBL" id="HCA01943.1"/>
    </source>
</evidence>
<keyword evidence="9" id="KW-0406">Ion transport</keyword>
<sequence length="819" mass="90061">MTTQQAHSRFIRTPLARAIQYGLLASCLAGGLPATVLAQQATTGQGAAAQQSYSIEAGRLDTALNRFAVGAGIEIAFDASLTSGKQTNGLQGQYSIDEGLQRLLAGTGLALVRRGDGSYRLEEGVADVALTTMQVQADRTHESAWGPVDGYIAVRSAAATKTDSPLMETAQSVSVVTREQIEDQSAKSVQQALRYIPGVFTGTRNGIGDRVDFINMRGFGGVGSIDNVYFDGLKMASDVSGYNSLQIDPYFLERIDVFKGPTSVLYGQSYPGGLVGLTSKRPLFSPSHEIQLETGSHNTRTARFDVSGTIGENQQVAYRLVGLASGSDSQFDHVENERYTIAPSLTFLPTDATSLTVMAYLQHEPNRGYYGWTPADGTVRDYNGKRSDNNFFDGEPDVNGFERYQRLIGYQLEHQFNDQWQARQNLRFTSSDIDYDSIYSSSYVGDSNLLDRRAARADESMHAYHVDNQLQGDVTTGSLEHTLLVGLDYQYQRNSGEWQFGAASPLDAFNPQYGNTQITYSTPTNFINKVEQTGVYLQDQISFNRWRLNLSGRQDWAGTSTAYTNLGMSSESDNEKFTSRASLLYAFDNGIAPYISYSESFKAASATRTDSSGNTLEPSEASQYEAGIKYQPPGSNDQYTAAVYHLEQENVSEAIPNTSFYESIGKVRSRGLELSATLRPTEQLSLLANYTYTDMEYVETNNETQGNTPYAVPRHMASAWGKYEFTNGALNGLGIGAGVRYNDSTWGDEANTFQVSGYTLVDAMLEYDLSMLSSDLNGMNLQVNANNLLDKEYASSCSSFRICHFGEERNVTATLSYHW</sequence>
<organism evidence="18">
    <name type="scientific">Halomonas campaniensis</name>
    <dbReference type="NCBI Taxonomy" id="213554"/>
    <lineage>
        <taxon>Bacteria</taxon>
        <taxon>Pseudomonadati</taxon>
        <taxon>Pseudomonadota</taxon>
        <taxon>Gammaproteobacteria</taxon>
        <taxon>Oceanospirillales</taxon>
        <taxon>Halomonadaceae</taxon>
        <taxon>Halomonas</taxon>
    </lineage>
</organism>
<evidence type="ECO:0000256" key="1">
    <source>
        <dbReference type="ARBA" id="ARBA00004571"/>
    </source>
</evidence>
<gene>
    <name evidence="18" type="ORF">DEO68_07130</name>
</gene>
<dbReference type="AlphaFoldDB" id="A0A3D0KEI7"/>
<keyword evidence="8" id="KW-0408">Iron</keyword>
<evidence type="ECO:0000256" key="11">
    <source>
        <dbReference type="ARBA" id="ARBA00023136"/>
    </source>
</evidence>
<dbReference type="PANTHER" id="PTHR32552:SF68">
    <property type="entry name" value="FERRICHROME OUTER MEMBRANE TRANSPORTER_PHAGE RECEPTOR"/>
    <property type="match status" value="1"/>
</dbReference>
<comment type="similarity">
    <text evidence="2 14 15">Belongs to the TonB-dependent receptor family.</text>
</comment>
<keyword evidence="10 15" id="KW-0798">TonB box</keyword>
<keyword evidence="7 16" id="KW-0732">Signal</keyword>
<reference evidence="18" key="1">
    <citation type="journal article" date="2018" name="Nat. Biotechnol.">
        <title>A standardized bacterial taxonomy based on genome phylogeny substantially revises the tree of life.</title>
        <authorList>
            <person name="Parks D.H."/>
            <person name="Chuvochina M."/>
            <person name="Waite D.W."/>
            <person name="Rinke C."/>
            <person name="Skarshewski A."/>
            <person name="Chaumeil P.A."/>
            <person name="Hugenholtz P."/>
        </authorList>
    </citation>
    <scope>NUCLEOTIDE SEQUENCE [LARGE SCALE GENOMIC DNA]</scope>
    <source>
        <strain evidence="18">UBA11284</strain>
    </source>
</reference>
<comment type="caution">
    <text evidence="18">The sequence shown here is derived from an EMBL/GenBank/DDBJ whole genome shotgun (WGS) entry which is preliminary data.</text>
</comment>
<keyword evidence="12 18" id="KW-0675">Receptor</keyword>
<dbReference type="SUPFAM" id="SSF56935">
    <property type="entry name" value="Porins"/>
    <property type="match status" value="1"/>
</dbReference>
<dbReference type="GO" id="GO:0038023">
    <property type="term" value="F:signaling receptor activity"/>
    <property type="evidence" value="ECO:0007669"/>
    <property type="project" value="InterPro"/>
</dbReference>
<comment type="subcellular location">
    <subcellularLocation>
        <location evidence="1 14">Cell outer membrane</location>
        <topology evidence="1 14">Multi-pass membrane protein</topology>
    </subcellularLocation>
</comment>
<evidence type="ECO:0000259" key="17">
    <source>
        <dbReference type="SMART" id="SM00965"/>
    </source>
</evidence>
<dbReference type="NCBIfam" id="TIGR01783">
    <property type="entry name" value="TonB-siderophor"/>
    <property type="match status" value="1"/>
</dbReference>
<dbReference type="Gene3D" id="3.55.50.30">
    <property type="match status" value="1"/>
</dbReference>
<dbReference type="InterPro" id="IPR011662">
    <property type="entry name" value="Secretin/TonB_short_N"/>
</dbReference>
<dbReference type="CDD" id="cd01347">
    <property type="entry name" value="ligand_gated_channel"/>
    <property type="match status" value="1"/>
</dbReference>
<evidence type="ECO:0000256" key="6">
    <source>
        <dbReference type="ARBA" id="ARBA00022692"/>
    </source>
</evidence>
<dbReference type="PROSITE" id="PS52016">
    <property type="entry name" value="TONB_DEPENDENT_REC_3"/>
    <property type="match status" value="1"/>
</dbReference>
<evidence type="ECO:0000256" key="9">
    <source>
        <dbReference type="ARBA" id="ARBA00023065"/>
    </source>
</evidence>